<dbReference type="InterPro" id="IPR046342">
    <property type="entry name" value="CBS_dom_sf"/>
</dbReference>
<dbReference type="PROSITE" id="PS51371">
    <property type="entry name" value="CBS"/>
    <property type="match status" value="2"/>
</dbReference>
<keyword evidence="6" id="KW-1185">Reference proteome</keyword>
<sequence>MNVGHFMTKNVITVTPDTRVTDAVDLMEKNNFHRLPVVKDKQYIGMVTDEEIAENSPSNVTSLSIYEMNYLFDKMTVSEIMTRQKVTVTADTLLEEAATIMKNENITVLPVLDFSKEVVGIVTYKDIFKALIDLSGYHQAGSRFLIHIQEDRVGVLAHITQTLAEAGTSLSHIMVNRLEGQIEITIQTDDETGDRTERALTGAEYTITRL</sequence>
<dbReference type="PANTHER" id="PTHR43080">
    <property type="entry name" value="CBS DOMAIN-CONTAINING PROTEIN CBSX3, MITOCHONDRIAL"/>
    <property type="match status" value="1"/>
</dbReference>
<gene>
    <name evidence="5" type="ORF">SAMN02745249_01552</name>
</gene>
<evidence type="ECO:0000259" key="4">
    <source>
        <dbReference type="PROSITE" id="PS51671"/>
    </source>
</evidence>
<dbReference type="EMBL" id="FQUF01000024">
    <property type="protein sequence ID" value="SHE97996.1"/>
    <property type="molecule type" value="Genomic_DNA"/>
</dbReference>
<feature type="domain" description="CBS" evidence="3">
    <location>
        <begin position="7"/>
        <end position="62"/>
    </location>
</feature>
<dbReference type="RefSeq" id="WP_073298292.1">
    <property type="nucleotide sequence ID" value="NZ_FQUF01000024.1"/>
</dbReference>
<accession>A0A1M4XXC3</accession>
<dbReference type="PROSITE" id="PS51671">
    <property type="entry name" value="ACT"/>
    <property type="match status" value="1"/>
</dbReference>
<dbReference type="Pfam" id="PF00571">
    <property type="entry name" value="CBS"/>
    <property type="match status" value="2"/>
</dbReference>
<feature type="domain" description="ACT" evidence="4">
    <location>
        <begin position="144"/>
        <end position="210"/>
    </location>
</feature>
<dbReference type="InterPro" id="IPR000644">
    <property type="entry name" value="CBS_dom"/>
</dbReference>
<dbReference type="AlphaFoldDB" id="A0A1M4XXC3"/>
<dbReference type="Gene3D" id="3.10.580.10">
    <property type="entry name" value="CBS-domain"/>
    <property type="match status" value="1"/>
</dbReference>
<dbReference type="SUPFAM" id="SSF54631">
    <property type="entry name" value="CBS-domain pair"/>
    <property type="match status" value="1"/>
</dbReference>
<dbReference type="PANTHER" id="PTHR43080:SF2">
    <property type="entry name" value="CBS DOMAIN-CONTAINING PROTEIN"/>
    <property type="match status" value="1"/>
</dbReference>
<proteinExistence type="predicted"/>
<dbReference type="CDD" id="cd04584">
    <property type="entry name" value="CBS_pair_AcuB_like"/>
    <property type="match status" value="1"/>
</dbReference>
<dbReference type="SUPFAM" id="SSF55021">
    <property type="entry name" value="ACT-like"/>
    <property type="match status" value="1"/>
</dbReference>
<reference evidence="5 6" key="1">
    <citation type="submission" date="2016-11" db="EMBL/GenBank/DDBJ databases">
        <authorList>
            <person name="Jaros S."/>
            <person name="Januszkiewicz K."/>
            <person name="Wedrychowicz H."/>
        </authorList>
    </citation>
    <scope>NUCLEOTIDE SEQUENCE [LARGE SCALE GENOMIC DNA]</scope>
    <source>
        <strain evidence="5 6">DSM 15692</strain>
    </source>
</reference>
<evidence type="ECO:0000313" key="5">
    <source>
        <dbReference type="EMBL" id="SHE97996.1"/>
    </source>
</evidence>
<evidence type="ECO:0000256" key="2">
    <source>
        <dbReference type="PROSITE-ProRule" id="PRU00703"/>
    </source>
</evidence>
<dbReference type="Proteomes" id="UP000184128">
    <property type="component" value="Unassembled WGS sequence"/>
</dbReference>
<keyword evidence="1 2" id="KW-0129">CBS domain</keyword>
<protein>
    <submittedName>
        <fullName evidence="5">Acetoin utilization protein AcuB</fullName>
    </submittedName>
</protein>
<evidence type="ECO:0000259" key="3">
    <source>
        <dbReference type="PROSITE" id="PS51371"/>
    </source>
</evidence>
<feature type="domain" description="CBS" evidence="3">
    <location>
        <begin position="81"/>
        <end position="140"/>
    </location>
</feature>
<dbReference type="InterPro" id="IPR002912">
    <property type="entry name" value="ACT_dom"/>
</dbReference>
<organism evidence="5 6">
    <name type="scientific">Atopostipes suicloacalis DSM 15692</name>
    <dbReference type="NCBI Taxonomy" id="1121025"/>
    <lineage>
        <taxon>Bacteria</taxon>
        <taxon>Bacillati</taxon>
        <taxon>Bacillota</taxon>
        <taxon>Bacilli</taxon>
        <taxon>Lactobacillales</taxon>
        <taxon>Carnobacteriaceae</taxon>
        <taxon>Atopostipes</taxon>
    </lineage>
</organism>
<dbReference type="OrthoDB" id="9802114at2"/>
<dbReference type="Pfam" id="PF01842">
    <property type="entry name" value="ACT"/>
    <property type="match status" value="1"/>
</dbReference>
<evidence type="ECO:0000313" key="6">
    <source>
        <dbReference type="Proteomes" id="UP000184128"/>
    </source>
</evidence>
<name>A0A1M4XXC3_9LACT</name>
<dbReference type="InterPro" id="IPR051257">
    <property type="entry name" value="Diverse_CBS-Domain"/>
</dbReference>
<evidence type="ECO:0000256" key="1">
    <source>
        <dbReference type="ARBA" id="ARBA00023122"/>
    </source>
</evidence>
<dbReference type="STRING" id="1121025.SAMN02745249_01552"/>
<dbReference type="SMART" id="SM00116">
    <property type="entry name" value="CBS"/>
    <property type="match status" value="2"/>
</dbReference>
<dbReference type="InterPro" id="IPR045865">
    <property type="entry name" value="ACT-like_dom_sf"/>
</dbReference>